<comment type="subcellular location">
    <subcellularLocation>
        <location evidence="1">Cell envelope</location>
    </subcellularLocation>
</comment>
<name>A0ABV0EWZ9_9ENTE</name>
<gene>
    <name evidence="6" type="ORF">JZO67_004412</name>
</gene>
<feature type="coiled-coil region" evidence="3">
    <location>
        <begin position="109"/>
        <end position="186"/>
    </location>
</feature>
<feature type="domain" description="YknX-like C-terminal permuted SH3-like" evidence="4">
    <location>
        <begin position="341"/>
        <end position="405"/>
    </location>
</feature>
<comment type="caution">
    <text evidence="6">The sequence shown here is derived from an EMBL/GenBank/DDBJ whole genome shotgun (WGS) entry which is preliminary data.</text>
</comment>
<dbReference type="PANTHER" id="PTHR32347">
    <property type="entry name" value="EFFLUX SYSTEM COMPONENT YKNX-RELATED"/>
    <property type="match status" value="1"/>
</dbReference>
<protein>
    <submittedName>
        <fullName evidence="6">HlyD family secretion protein</fullName>
    </submittedName>
</protein>
<evidence type="ECO:0000256" key="2">
    <source>
        <dbReference type="ARBA" id="ARBA00023054"/>
    </source>
</evidence>
<evidence type="ECO:0000256" key="1">
    <source>
        <dbReference type="ARBA" id="ARBA00004196"/>
    </source>
</evidence>
<evidence type="ECO:0000256" key="3">
    <source>
        <dbReference type="SAM" id="Coils"/>
    </source>
</evidence>
<reference evidence="6 7" key="2">
    <citation type="submission" date="2024-02" db="EMBL/GenBank/DDBJ databases">
        <title>The Genome Sequence of Enterococcus sp. DIV0159.</title>
        <authorList>
            <person name="Earl A."/>
            <person name="Manson A."/>
            <person name="Gilmore M."/>
            <person name="Sanders J."/>
            <person name="Shea T."/>
            <person name="Howe W."/>
            <person name="Livny J."/>
            <person name="Cuomo C."/>
            <person name="Neafsey D."/>
            <person name="Birren B."/>
        </authorList>
    </citation>
    <scope>NUCLEOTIDE SEQUENCE [LARGE SCALE GENOMIC DNA]</scope>
    <source>
        <strain evidence="6 7">665A</strain>
    </source>
</reference>
<reference evidence="6 7" key="1">
    <citation type="submission" date="2021-03" db="EMBL/GenBank/DDBJ databases">
        <authorList>
            <person name="Gilmore M.S."/>
            <person name="Schwartzman J."/>
            <person name="Van Tyne D."/>
            <person name="Martin M."/>
            <person name="Earl A.M."/>
            <person name="Manson A.L."/>
            <person name="Straub T."/>
            <person name="Salamzade R."/>
            <person name="Saavedra J."/>
            <person name="Lebreton F."/>
            <person name="Prichula J."/>
            <person name="Schaufler K."/>
            <person name="Gaca A."/>
            <person name="Sgardioli B."/>
            <person name="Wagenaar J."/>
            <person name="Strong T."/>
        </authorList>
    </citation>
    <scope>NUCLEOTIDE SEQUENCE [LARGE SCALE GENOMIC DNA]</scope>
    <source>
        <strain evidence="6 7">665A</strain>
    </source>
</reference>
<dbReference type="Gene3D" id="2.40.420.20">
    <property type="match status" value="1"/>
</dbReference>
<dbReference type="InterPro" id="IPR058637">
    <property type="entry name" value="YknX-like_C"/>
</dbReference>
<evidence type="ECO:0000313" key="7">
    <source>
        <dbReference type="Proteomes" id="UP000664357"/>
    </source>
</evidence>
<dbReference type="PANTHER" id="PTHR32347:SF14">
    <property type="entry name" value="EFFLUX SYSTEM COMPONENT YKNX-RELATED"/>
    <property type="match status" value="1"/>
</dbReference>
<keyword evidence="2 3" id="KW-0175">Coiled coil</keyword>
<sequence length="407" mass="44113">MKKKKMTKKKKVRLSIIAGVLAIVLLVGAYVFSQNRTSSAEQTSDYQTVTLKKAEDLTFNGAVTASDTQDYNLDSTLGKITQIHVTDGQQVEAGTVLLSYESPEYQSQVDEQNNSMSKLNLALTNAQESLAAAQAKQVKANQQLNDAITNYNNTNENSSEEAAMKKEQYKGEITQYESSLEAANDAVLQSQQLVESSQVDLQSGNQSISNLQNKAHTTVNSTTGGVAYVNEKGKTDPSVAVVQIVSSDVTIEGKASEYDFQRLQKDQRVTVKPVTSDEEIQGTITNVNQLPEVAAPAANGSQGGASANSVSVANYDFSVKPDRPLQYGYNVQITLPLDEVRLPSNGVVEKDGKQYVFVAKNGKVKKTEVQTEERNGFLVVKAGVKAKDQIVSNPDDELKDGQELAVN</sequence>
<feature type="domain" description="YknX-like beta-barrel" evidence="5">
    <location>
        <begin position="250"/>
        <end position="333"/>
    </location>
</feature>
<organism evidence="6 7">
    <name type="scientific">Candidatus Enterococcus ferrettii</name>
    <dbReference type="NCBI Taxonomy" id="2815324"/>
    <lineage>
        <taxon>Bacteria</taxon>
        <taxon>Bacillati</taxon>
        <taxon>Bacillota</taxon>
        <taxon>Bacilli</taxon>
        <taxon>Lactobacillales</taxon>
        <taxon>Enterococcaceae</taxon>
        <taxon>Enterococcus</taxon>
    </lineage>
</organism>
<evidence type="ECO:0000313" key="6">
    <source>
        <dbReference type="EMBL" id="MEO1772430.1"/>
    </source>
</evidence>
<keyword evidence="7" id="KW-1185">Reference proteome</keyword>
<dbReference type="InterPro" id="IPR058636">
    <property type="entry name" value="Beta-barrel_YknX"/>
</dbReference>
<dbReference type="Proteomes" id="UP000664357">
    <property type="component" value="Unassembled WGS sequence"/>
</dbReference>
<dbReference type="Pfam" id="PF25990">
    <property type="entry name" value="Beta-barrel_YknX"/>
    <property type="match status" value="1"/>
</dbReference>
<evidence type="ECO:0000259" key="4">
    <source>
        <dbReference type="Pfam" id="PF25989"/>
    </source>
</evidence>
<dbReference type="EMBL" id="JAFREL020000004">
    <property type="protein sequence ID" value="MEO1772430.1"/>
    <property type="molecule type" value="Genomic_DNA"/>
</dbReference>
<dbReference type="Pfam" id="PF25989">
    <property type="entry name" value="YknX_C"/>
    <property type="match status" value="1"/>
</dbReference>
<accession>A0ABV0EWZ9</accession>
<evidence type="ECO:0000259" key="5">
    <source>
        <dbReference type="Pfam" id="PF25990"/>
    </source>
</evidence>
<dbReference type="Gene3D" id="2.40.30.170">
    <property type="match status" value="1"/>
</dbReference>
<dbReference type="InterPro" id="IPR050465">
    <property type="entry name" value="UPF0194_transport"/>
</dbReference>
<proteinExistence type="predicted"/>
<dbReference type="RefSeq" id="WP_207701672.1">
    <property type="nucleotide sequence ID" value="NZ_JAFREL020000004.1"/>
</dbReference>